<keyword evidence="4" id="KW-1185">Reference proteome</keyword>
<feature type="domain" description="Prepilin type IV endopeptidase peptidase" evidence="2">
    <location>
        <begin position="68"/>
        <end position="163"/>
    </location>
</feature>
<feature type="transmembrane region" description="Helical" evidence="1">
    <location>
        <begin position="6"/>
        <end position="23"/>
    </location>
</feature>
<gene>
    <name evidence="3" type="ORF">SAMN05660299_01187</name>
</gene>
<dbReference type="GO" id="GO:0016020">
    <property type="term" value="C:membrane"/>
    <property type="evidence" value="ECO:0007669"/>
    <property type="project" value="InterPro"/>
</dbReference>
<dbReference type="OrthoDB" id="1625253at2"/>
<reference evidence="3 4" key="1">
    <citation type="submission" date="2016-10" db="EMBL/GenBank/DDBJ databases">
        <authorList>
            <person name="de Groot N.N."/>
        </authorList>
    </citation>
    <scope>NUCLEOTIDE SEQUENCE [LARGE SCALE GENOMIC DNA]</scope>
    <source>
        <strain evidence="3 4">DSM 16981</strain>
    </source>
</reference>
<evidence type="ECO:0000259" key="2">
    <source>
        <dbReference type="Pfam" id="PF01478"/>
    </source>
</evidence>
<accession>A0A1G9UHG2</accession>
<dbReference type="RefSeq" id="WP_091649270.1">
    <property type="nucleotide sequence ID" value="NZ_FNHQ01000009.1"/>
</dbReference>
<dbReference type="Proteomes" id="UP000199309">
    <property type="component" value="Unassembled WGS sequence"/>
</dbReference>
<keyword evidence="1" id="KW-1133">Transmembrane helix</keyword>
<name>A0A1G9UHG2_9FIRM</name>
<evidence type="ECO:0000256" key="1">
    <source>
        <dbReference type="SAM" id="Phobius"/>
    </source>
</evidence>
<feature type="transmembrane region" description="Helical" evidence="1">
    <location>
        <begin position="35"/>
        <end position="54"/>
    </location>
</feature>
<keyword evidence="1" id="KW-0472">Membrane</keyword>
<dbReference type="Gene3D" id="1.20.120.1220">
    <property type="match status" value="1"/>
</dbReference>
<dbReference type="EMBL" id="FNHQ01000009">
    <property type="protein sequence ID" value="SDM59358.1"/>
    <property type="molecule type" value="Genomic_DNA"/>
</dbReference>
<feature type="transmembrane region" description="Helical" evidence="1">
    <location>
        <begin position="60"/>
        <end position="84"/>
    </location>
</feature>
<keyword evidence="1" id="KW-0812">Transmembrane</keyword>
<dbReference type="GO" id="GO:0004190">
    <property type="term" value="F:aspartic-type endopeptidase activity"/>
    <property type="evidence" value="ECO:0007669"/>
    <property type="project" value="InterPro"/>
</dbReference>
<organism evidence="3 4">
    <name type="scientific">Megasphaera paucivorans</name>
    <dbReference type="NCBI Taxonomy" id="349095"/>
    <lineage>
        <taxon>Bacteria</taxon>
        <taxon>Bacillati</taxon>
        <taxon>Bacillota</taxon>
        <taxon>Negativicutes</taxon>
        <taxon>Veillonellales</taxon>
        <taxon>Veillonellaceae</taxon>
        <taxon>Megasphaera</taxon>
    </lineage>
</organism>
<dbReference type="AlphaFoldDB" id="A0A1G9UHG2"/>
<dbReference type="STRING" id="349095.SAMN05660299_01187"/>
<evidence type="ECO:0000313" key="3">
    <source>
        <dbReference type="EMBL" id="SDM59358.1"/>
    </source>
</evidence>
<sequence>MWSCSIAGIIGCLIYIPIYYVLIHYLPEECRQSKIFYGILAGMVILFFMTTPLWCYSWPSFLAAAGFSISASVIIATDWSCCWIPDEPIILLLIIDGFMLAGQYIIIDSMVCTVSLFFYVGLYLLFPKGIGSGDIKLAAALCLGCPGQSAYIMTAAAFFSAAAGAFIYQRFHRTSKIPFGPYLLLGWWCAAVIGGECIEWLLFI</sequence>
<evidence type="ECO:0000313" key="4">
    <source>
        <dbReference type="Proteomes" id="UP000199309"/>
    </source>
</evidence>
<protein>
    <submittedName>
        <fullName evidence="3">Type IV leader peptidase family protein</fullName>
    </submittedName>
</protein>
<feature type="transmembrane region" description="Helical" evidence="1">
    <location>
        <begin position="180"/>
        <end position="203"/>
    </location>
</feature>
<dbReference type="InterPro" id="IPR000045">
    <property type="entry name" value="Prepilin_IV_endopep_pep"/>
</dbReference>
<feature type="transmembrane region" description="Helical" evidence="1">
    <location>
        <begin position="105"/>
        <end position="126"/>
    </location>
</feature>
<dbReference type="Pfam" id="PF01478">
    <property type="entry name" value="Peptidase_A24"/>
    <property type="match status" value="1"/>
</dbReference>
<feature type="transmembrane region" description="Helical" evidence="1">
    <location>
        <begin position="150"/>
        <end position="168"/>
    </location>
</feature>
<proteinExistence type="predicted"/>